<dbReference type="Gene3D" id="1.10.10.10">
    <property type="entry name" value="Winged helix-like DNA-binding domain superfamily/Winged helix DNA-binding domain"/>
    <property type="match status" value="1"/>
</dbReference>
<sequence>MTAETAATRLIRYPETRALEDAAFTRGVTPTRLFPMLLPLWCVEIEAEVREAEDYWLIDRFIELGIARAGLDNAADLARFLSLDETLVDRALRVLSRIGHITGDSAGRVALTPIGHESVRDGKRYVRTQRDRRRLYFDAFGSRPLTRPYYDSSRVGLLSPQDVMEVAARRDGPAFRPVYSLRMFSDRALADLAALRDRDRFNLPERVESPARVGDPEPLHLPVYLVRAVEGTGRTRYLAYTQAADTADEDVTAICEHSPEIAGVVEAEEADARGGRDERRVREWLRRRGLEESCLARTAEGMLRVTLPAAAFGDGDGGLPPGRLGTFTVLGNDFFHVWCPDEGLRRGVLLDRAGSYVGSRARPDAGDVAARLGSFGVQLGFGRVGTAAVRRMAADAGRRDLARLLDGL</sequence>
<organism evidence="1 2">
    <name type="scientific">Actinomadura graeca</name>
    <dbReference type="NCBI Taxonomy" id="2750812"/>
    <lineage>
        <taxon>Bacteria</taxon>
        <taxon>Bacillati</taxon>
        <taxon>Actinomycetota</taxon>
        <taxon>Actinomycetes</taxon>
        <taxon>Streptosporangiales</taxon>
        <taxon>Thermomonosporaceae</taxon>
        <taxon>Actinomadura</taxon>
    </lineage>
</organism>
<dbReference type="EMBL" id="CP059572">
    <property type="protein sequence ID" value="QXJ20315.1"/>
    <property type="molecule type" value="Genomic_DNA"/>
</dbReference>
<name>A0ABX8QNF7_9ACTN</name>
<protein>
    <recommendedName>
        <fullName evidence="3">Winged helix DNA-binding domain-containing protein</fullName>
    </recommendedName>
</protein>
<evidence type="ECO:0000313" key="1">
    <source>
        <dbReference type="EMBL" id="QXJ20315.1"/>
    </source>
</evidence>
<keyword evidence="2" id="KW-1185">Reference proteome</keyword>
<dbReference type="InterPro" id="IPR036388">
    <property type="entry name" value="WH-like_DNA-bd_sf"/>
</dbReference>
<gene>
    <name evidence="1" type="ORF">AGRA3207_001006</name>
</gene>
<accession>A0ABX8QNF7</accession>
<dbReference type="Proteomes" id="UP001049518">
    <property type="component" value="Chromosome"/>
</dbReference>
<proteinExistence type="predicted"/>
<dbReference type="RefSeq" id="WP_231333378.1">
    <property type="nucleotide sequence ID" value="NZ_CP059572.1"/>
</dbReference>
<evidence type="ECO:0008006" key="3">
    <source>
        <dbReference type="Google" id="ProtNLM"/>
    </source>
</evidence>
<reference evidence="1" key="1">
    <citation type="submission" date="2020-07" db="EMBL/GenBank/DDBJ databases">
        <authorList>
            <person name="Tarantini F.S."/>
            <person name="Hong K.W."/>
            <person name="Chan K.G."/>
        </authorList>
    </citation>
    <scope>NUCLEOTIDE SEQUENCE</scope>
    <source>
        <strain evidence="1">32-07</strain>
    </source>
</reference>
<dbReference type="SUPFAM" id="SSF46785">
    <property type="entry name" value="Winged helix' DNA-binding domain"/>
    <property type="match status" value="1"/>
</dbReference>
<evidence type="ECO:0000313" key="2">
    <source>
        <dbReference type="Proteomes" id="UP001049518"/>
    </source>
</evidence>
<dbReference type="InterPro" id="IPR036390">
    <property type="entry name" value="WH_DNA-bd_sf"/>
</dbReference>